<comment type="subcellular location">
    <subcellularLocation>
        <location evidence="1">Membrane</location>
        <topology evidence="1">Multi-pass membrane protein</topology>
    </subcellularLocation>
</comment>
<feature type="transmembrane region" description="Helical" evidence="7">
    <location>
        <begin position="392"/>
        <end position="409"/>
    </location>
</feature>
<dbReference type="Proteomes" id="UP001497525">
    <property type="component" value="Unassembled WGS sequence"/>
</dbReference>
<feature type="transmembrane region" description="Helical" evidence="7">
    <location>
        <begin position="52"/>
        <end position="72"/>
    </location>
</feature>
<feature type="region of interest" description="Disordered" evidence="6">
    <location>
        <begin position="161"/>
        <end position="196"/>
    </location>
</feature>
<dbReference type="PANTHER" id="PTHR10283">
    <property type="entry name" value="SOLUTE CARRIER FAMILY 13 MEMBER"/>
    <property type="match status" value="1"/>
</dbReference>
<feature type="transmembrane region" description="Helical" evidence="7">
    <location>
        <begin position="12"/>
        <end position="29"/>
    </location>
</feature>
<dbReference type="AlphaFoldDB" id="A0AAV2U0R8"/>
<evidence type="ECO:0000256" key="6">
    <source>
        <dbReference type="SAM" id="MobiDB-lite"/>
    </source>
</evidence>
<feature type="transmembrane region" description="Helical" evidence="7">
    <location>
        <begin position="121"/>
        <end position="138"/>
    </location>
</feature>
<reference evidence="8" key="1">
    <citation type="submission" date="2024-06" db="EMBL/GenBank/DDBJ databases">
        <authorList>
            <person name="Liu X."/>
            <person name="Lenzi L."/>
            <person name="Haldenby T S."/>
            <person name="Uol C."/>
        </authorList>
    </citation>
    <scope>NUCLEOTIDE SEQUENCE</scope>
</reference>
<dbReference type="PANTHER" id="PTHR10283:SF82">
    <property type="entry name" value="SOLUTE CARRIER FAMILY 13 MEMBER 2"/>
    <property type="match status" value="1"/>
</dbReference>
<evidence type="ECO:0000256" key="1">
    <source>
        <dbReference type="ARBA" id="ARBA00004141"/>
    </source>
</evidence>
<proteinExistence type="inferred from homology"/>
<evidence type="ECO:0008006" key="10">
    <source>
        <dbReference type="Google" id="ProtNLM"/>
    </source>
</evidence>
<gene>
    <name evidence="8" type="ORF">CDAUBV1_LOCUS16181</name>
</gene>
<evidence type="ECO:0000256" key="7">
    <source>
        <dbReference type="SAM" id="Phobius"/>
    </source>
</evidence>
<accession>A0AAV2U0R8</accession>
<feature type="transmembrane region" description="Helical" evidence="7">
    <location>
        <begin position="240"/>
        <end position="260"/>
    </location>
</feature>
<dbReference type="GO" id="GO:0015556">
    <property type="term" value="F:C4-dicarboxylate transmembrane transporter activity"/>
    <property type="evidence" value="ECO:0007669"/>
    <property type="project" value="UniProtKB-ARBA"/>
</dbReference>
<feature type="transmembrane region" description="Helical" evidence="7">
    <location>
        <begin position="288"/>
        <end position="309"/>
    </location>
</feature>
<protein>
    <recommendedName>
        <fullName evidence="10">Solute carrier family 13 member 2</fullName>
    </recommendedName>
</protein>
<sequence length="603" mass="65508">MLSKICLAYRRMAFVILYPTLLSIFPILVPDQAVKGAYILLLMAGYWLTEAIPIYVTSLIPVLLGPALGIISSAQITPAYMKDTNMLFIGGLLVACAMEYRKLHTRIAISVLKLVGPDPKMLMLGFMVPTWFLSMWMSNTATTAMMITIVEALLVSVDSAENENEKREQEQQQNQIKSSPCLSPSKCVRGSPTPEENRDICTDFLPETINHVSTTTVEEPTSDVISRKKHALTNPRSKNFSIALSLSVCYASTCGGIATITGTPPNSILFGLVNDRFGGSSDLNFGTWLTYALPVSVVMLILSWMWLALLHIGPSQCFRGVKDPGRKKMFEDIIKKESDKLGKFRYSEGLCCILFGVLTVLWITRDTGSVGWGSIFNTSGENSTAYVTDTQPAILMAILALVLPAVNPLEMYRRQKRPSAQQDKEDLFLLPWSTAQQRMPWGVILILGGGYALSDICKVSGLSREIGNYLAAQLSSVPTGALVFVSSMVAAALTEFTSNAATASILLPIMFSLASSMELHPFILSFPTTLGTSFAFSLPAATPPNSIVFGKGRVTTKDMILSGVPLNLAGSIVSLAATRTYAVPLFGMNAVPQWAKNTSITAL</sequence>
<evidence type="ECO:0000256" key="2">
    <source>
        <dbReference type="ARBA" id="ARBA00006772"/>
    </source>
</evidence>
<evidence type="ECO:0000313" key="8">
    <source>
        <dbReference type="EMBL" id="CAL5140880.1"/>
    </source>
</evidence>
<keyword evidence="3 7" id="KW-0812">Transmembrane</keyword>
<organism evidence="8 9">
    <name type="scientific">Calicophoron daubneyi</name>
    <name type="common">Rumen fluke</name>
    <name type="synonym">Paramphistomum daubneyi</name>
    <dbReference type="NCBI Taxonomy" id="300641"/>
    <lineage>
        <taxon>Eukaryota</taxon>
        <taxon>Metazoa</taxon>
        <taxon>Spiralia</taxon>
        <taxon>Lophotrochozoa</taxon>
        <taxon>Platyhelminthes</taxon>
        <taxon>Trematoda</taxon>
        <taxon>Digenea</taxon>
        <taxon>Plagiorchiida</taxon>
        <taxon>Pronocephalata</taxon>
        <taxon>Paramphistomoidea</taxon>
        <taxon>Paramphistomidae</taxon>
        <taxon>Calicophoron</taxon>
    </lineage>
</organism>
<evidence type="ECO:0000256" key="5">
    <source>
        <dbReference type="ARBA" id="ARBA00023136"/>
    </source>
</evidence>
<evidence type="ECO:0000256" key="3">
    <source>
        <dbReference type="ARBA" id="ARBA00022692"/>
    </source>
</evidence>
<comment type="caution">
    <text evidence="8">The sequence shown here is derived from an EMBL/GenBank/DDBJ whole genome shotgun (WGS) entry which is preliminary data.</text>
</comment>
<feature type="transmembrane region" description="Helical" evidence="7">
    <location>
        <begin position="84"/>
        <end position="101"/>
    </location>
</feature>
<evidence type="ECO:0000313" key="9">
    <source>
        <dbReference type="Proteomes" id="UP001497525"/>
    </source>
</evidence>
<dbReference type="GO" id="GO:0005310">
    <property type="term" value="F:dicarboxylic acid transmembrane transporter activity"/>
    <property type="evidence" value="ECO:0007669"/>
    <property type="project" value="UniProtKB-ARBA"/>
</dbReference>
<feature type="transmembrane region" description="Helical" evidence="7">
    <location>
        <begin position="344"/>
        <end position="364"/>
    </location>
</feature>
<dbReference type="GO" id="GO:0005886">
    <property type="term" value="C:plasma membrane"/>
    <property type="evidence" value="ECO:0007669"/>
    <property type="project" value="TreeGrafter"/>
</dbReference>
<dbReference type="CDD" id="cd01115">
    <property type="entry name" value="SLC13_permease"/>
    <property type="match status" value="1"/>
</dbReference>
<dbReference type="Pfam" id="PF00939">
    <property type="entry name" value="Na_sulph_symp"/>
    <property type="match status" value="1"/>
</dbReference>
<keyword evidence="4 7" id="KW-1133">Transmembrane helix</keyword>
<dbReference type="InterPro" id="IPR001898">
    <property type="entry name" value="SLC13A/DASS"/>
</dbReference>
<evidence type="ECO:0000256" key="4">
    <source>
        <dbReference type="ARBA" id="ARBA00022989"/>
    </source>
</evidence>
<dbReference type="EMBL" id="CAXLJL010000811">
    <property type="protein sequence ID" value="CAL5140880.1"/>
    <property type="molecule type" value="Genomic_DNA"/>
</dbReference>
<name>A0AAV2U0R8_CALDB</name>
<keyword evidence="5 7" id="KW-0472">Membrane</keyword>
<comment type="similarity">
    <text evidence="2">Belongs to the SLC13A/DASS transporter (TC 2.A.47) family. NADC subfamily.</text>
</comment>